<evidence type="ECO:0000256" key="3">
    <source>
        <dbReference type="ARBA" id="ARBA00022801"/>
    </source>
</evidence>
<sequence>MRQRILKKLMPVVLCCCLGHYAQAQKVAEPTNHSEEWTRAYAPFRIVGNLYYVGTYDLASYLVTTTSGHILVNTGLASSAAVIKKNVETLGFRFGDIKILLTNQVHYDHVGAMEAVREMTGARFMVDAADESVIKSGGKTDYEMGSGVSFFRPVKISRLLHDKDVISLGDTKLLVLHHPGHTKGSCSFLMDVKDSSRTYKVLLANIPTIITEKKFPKVTTYPQIAADYKYTLDTMPKIQFDIWVAAHASQFDLHTMRKENTPYNPGLFTNREAYEKILKEIRKEYDEKVR</sequence>
<evidence type="ECO:0000256" key="5">
    <source>
        <dbReference type="SAM" id="SignalP"/>
    </source>
</evidence>
<evidence type="ECO:0000313" key="7">
    <source>
        <dbReference type="EMBL" id="MBS0030673.1"/>
    </source>
</evidence>
<name>A0ABS5J6J0_9BACT</name>
<proteinExistence type="predicted"/>
<evidence type="ECO:0000256" key="1">
    <source>
        <dbReference type="ARBA" id="ARBA00001947"/>
    </source>
</evidence>
<dbReference type="NCBIfam" id="NF033105">
    <property type="entry name" value="bla_subclass_B3"/>
    <property type="match status" value="1"/>
</dbReference>
<dbReference type="Proteomes" id="UP000676386">
    <property type="component" value="Unassembled WGS sequence"/>
</dbReference>
<dbReference type="SUPFAM" id="SSF56281">
    <property type="entry name" value="Metallo-hydrolase/oxidoreductase"/>
    <property type="match status" value="1"/>
</dbReference>
<dbReference type="PANTHER" id="PTHR46233:SF3">
    <property type="entry name" value="HYDROXYACYLGLUTATHIONE HYDROLASE GLOC"/>
    <property type="match status" value="1"/>
</dbReference>
<keyword evidence="2" id="KW-0479">Metal-binding</keyword>
<protein>
    <submittedName>
        <fullName evidence="7">Subclass B3 metallo-beta-lactamase</fullName>
    </submittedName>
</protein>
<comment type="caution">
    <text evidence="7">The sequence shown here is derived from an EMBL/GenBank/DDBJ whole genome shotgun (WGS) entry which is preliminary data.</text>
</comment>
<comment type="cofactor">
    <cofactor evidence="1">
        <name>Zn(2+)</name>
        <dbReference type="ChEBI" id="CHEBI:29105"/>
    </cofactor>
</comment>
<keyword evidence="4" id="KW-0862">Zinc</keyword>
<dbReference type="EMBL" id="JAGTXB010000016">
    <property type="protein sequence ID" value="MBS0030673.1"/>
    <property type="molecule type" value="Genomic_DNA"/>
</dbReference>
<evidence type="ECO:0000259" key="6">
    <source>
        <dbReference type="SMART" id="SM00849"/>
    </source>
</evidence>
<dbReference type="InterPro" id="IPR051453">
    <property type="entry name" value="MBL_Glyoxalase_II"/>
</dbReference>
<keyword evidence="3" id="KW-0378">Hydrolase</keyword>
<dbReference type="RefSeq" id="WP_211975810.1">
    <property type="nucleotide sequence ID" value="NZ_CBFHAM010000002.1"/>
</dbReference>
<feature type="domain" description="Metallo-beta-lactamase" evidence="6">
    <location>
        <begin position="57"/>
        <end position="247"/>
    </location>
</feature>
<reference evidence="7 8" key="1">
    <citation type="submission" date="2021-04" db="EMBL/GenBank/DDBJ databases">
        <title>Chitinophaga sp. nov., isolated from the rhizosphere soil.</title>
        <authorList>
            <person name="He S."/>
        </authorList>
    </citation>
    <scope>NUCLEOTIDE SEQUENCE [LARGE SCALE GENOMIC DNA]</scope>
    <source>
        <strain evidence="7 8">2R12</strain>
    </source>
</reference>
<keyword evidence="5" id="KW-0732">Signal</keyword>
<gene>
    <name evidence="7" type="primary">bla</name>
    <name evidence="7" type="ORF">KE626_25330</name>
</gene>
<dbReference type="Gene3D" id="3.60.15.10">
    <property type="entry name" value="Ribonuclease Z/Hydroxyacylglutathione hydrolase-like"/>
    <property type="match status" value="1"/>
</dbReference>
<dbReference type="InterPro" id="IPR001279">
    <property type="entry name" value="Metallo-B-lactamas"/>
</dbReference>
<evidence type="ECO:0000313" key="8">
    <source>
        <dbReference type="Proteomes" id="UP000676386"/>
    </source>
</evidence>
<accession>A0ABS5J6J0</accession>
<organism evidence="7 8">
    <name type="scientific">Chitinophaga hostae</name>
    <dbReference type="NCBI Taxonomy" id="2831022"/>
    <lineage>
        <taxon>Bacteria</taxon>
        <taxon>Pseudomonadati</taxon>
        <taxon>Bacteroidota</taxon>
        <taxon>Chitinophagia</taxon>
        <taxon>Chitinophagales</taxon>
        <taxon>Chitinophagaceae</taxon>
        <taxon>Chitinophaga</taxon>
    </lineage>
</organism>
<feature type="chain" id="PRO_5045443713" evidence="5">
    <location>
        <begin position="25"/>
        <end position="290"/>
    </location>
</feature>
<dbReference type="SMART" id="SM00849">
    <property type="entry name" value="Lactamase_B"/>
    <property type="match status" value="1"/>
</dbReference>
<dbReference type="PANTHER" id="PTHR46233">
    <property type="entry name" value="HYDROXYACYLGLUTATHIONE HYDROLASE GLOC"/>
    <property type="match status" value="1"/>
</dbReference>
<evidence type="ECO:0000256" key="4">
    <source>
        <dbReference type="ARBA" id="ARBA00022833"/>
    </source>
</evidence>
<keyword evidence="8" id="KW-1185">Reference proteome</keyword>
<evidence type="ECO:0000256" key="2">
    <source>
        <dbReference type="ARBA" id="ARBA00022723"/>
    </source>
</evidence>
<dbReference type="NCBIfam" id="NF012229">
    <property type="entry name" value="bla_class_B_core"/>
    <property type="match status" value="1"/>
</dbReference>
<dbReference type="InterPro" id="IPR036866">
    <property type="entry name" value="RibonucZ/Hydroxyglut_hydro"/>
</dbReference>
<dbReference type="Pfam" id="PF00753">
    <property type="entry name" value="Lactamase_B"/>
    <property type="match status" value="1"/>
</dbReference>
<feature type="signal peptide" evidence="5">
    <location>
        <begin position="1"/>
        <end position="24"/>
    </location>
</feature>